<feature type="compositionally biased region" description="Basic and acidic residues" evidence="1">
    <location>
        <begin position="36"/>
        <end position="57"/>
    </location>
</feature>
<proteinExistence type="predicted"/>
<reference evidence="2 3" key="1">
    <citation type="submission" date="2016-01" db="EMBL/GenBank/DDBJ databases">
        <authorList>
            <person name="Oliw E.H."/>
        </authorList>
    </citation>
    <scope>NUCLEOTIDE SEQUENCE [LARGE SCALE GENOMIC DNA]</scope>
    <source>
        <strain evidence="2 3">Kerr 14</strain>
    </source>
</reference>
<dbReference type="AlphaFoldDB" id="A0A1S7PPT8"/>
<accession>A0A1S7PPT8</accession>
<feature type="region of interest" description="Disordered" evidence="1">
    <location>
        <begin position="36"/>
        <end position="67"/>
    </location>
</feature>
<gene>
    <name evidence="2" type="ORF">AGR4C_Cc20146</name>
</gene>
<evidence type="ECO:0000256" key="1">
    <source>
        <dbReference type="SAM" id="MobiDB-lite"/>
    </source>
</evidence>
<organism evidence="2 3">
    <name type="scientific">Agrobacterium tumefaciens str. Kerr 14</name>
    <dbReference type="NCBI Taxonomy" id="1183424"/>
    <lineage>
        <taxon>Bacteria</taxon>
        <taxon>Pseudomonadati</taxon>
        <taxon>Pseudomonadota</taxon>
        <taxon>Alphaproteobacteria</taxon>
        <taxon>Hyphomicrobiales</taxon>
        <taxon>Rhizobiaceae</taxon>
        <taxon>Rhizobium/Agrobacterium group</taxon>
        <taxon>Agrobacterium</taxon>
        <taxon>Agrobacterium tumefaciens complex</taxon>
    </lineage>
</organism>
<evidence type="ECO:0000313" key="2">
    <source>
        <dbReference type="EMBL" id="CUX24694.1"/>
    </source>
</evidence>
<protein>
    <submittedName>
        <fullName evidence="2">Uncharacterized protein</fullName>
    </submittedName>
</protein>
<dbReference type="Proteomes" id="UP000191897">
    <property type="component" value="Unassembled WGS sequence"/>
</dbReference>
<name>A0A1S7PPT8_AGRTU</name>
<sequence length="67" mass="7879">MVAALHLQGFLKYFWVSPGTAGKLEKTRQWARRAGESVRMLQEEHAHGEDQERRDPDGSCLRHQYRR</sequence>
<dbReference type="EMBL" id="FBWC01000011">
    <property type="protein sequence ID" value="CUX24694.1"/>
    <property type="molecule type" value="Genomic_DNA"/>
</dbReference>
<evidence type="ECO:0000313" key="3">
    <source>
        <dbReference type="Proteomes" id="UP000191897"/>
    </source>
</evidence>